<keyword evidence="2 4" id="KW-0689">Ribosomal protein</keyword>
<feature type="compositionally biased region" description="Basic and acidic residues" evidence="5">
    <location>
        <begin position="432"/>
        <end position="444"/>
    </location>
</feature>
<dbReference type="OrthoDB" id="426865at2759"/>
<feature type="compositionally biased region" description="Polar residues" evidence="5">
    <location>
        <begin position="289"/>
        <end position="304"/>
    </location>
</feature>
<evidence type="ECO:0000256" key="5">
    <source>
        <dbReference type="SAM" id="MobiDB-lite"/>
    </source>
</evidence>
<dbReference type="InterPro" id="IPR020574">
    <property type="entry name" value="Ribosomal_uS9_CS"/>
</dbReference>
<dbReference type="GO" id="GO:0003735">
    <property type="term" value="F:structural constituent of ribosome"/>
    <property type="evidence" value="ECO:0007669"/>
    <property type="project" value="InterPro"/>
</dbReference>
<dbReference type="Gene3D" id="3.40.50.10190">
    <property type="entry name" value="BRCT domain"/>
    <property type="match status" value="1"/>
</dbReference>
<dbReference type="Gene3D" id="3.30.230.10">
    <property type="match status" value="1"/>
</dbReference>
<dbReference type="PANTHER" id="PTHR21569:SF16">
    <property type="entry name" value="RIBOSOMAL PROTEIN S16"/>
    <property type="match status" value="1"/>
</dbReference>
<evidence type="ECO:0000313" key="7">
    <source>
        <dbReference type="EMBL" id="KAF7347880.1"/>
    </source>
</evidence>
<dbReference type="PANTHER" id="PTHR21569">
    <property type="entry name" value="RIBOSOMAL PROTEIN S9"/>
    <property type="match status" value="1"/>
</dbReference>
<dbReference type="SUPFAM" id="SSF54211">
    <property type="entry name" value="Ribosomal protein S5 domain 2-like"/>
    <property type="match status" value="1"/>
</dbReference>
<dbReference type="GO" id="GO:0003723">
    <property type="term" value="F:RNA binding"/>
    <property type="evidence" value="ECO:0007669"/>
    <property type="project" value="TreeGrafter"/>
</dbReference>
<evidence type="ECO:0000256" key="2">
    <source>
        <dbReference type="ARBA" id="ARBA00022980"/>
    </source>
</evidence>
<gene>
    <name evidence="7" type="ORF">MVEN_01545900</name>
</gene>
<name>A0A8H6XTL5_9AGAR</name>
<evidence type="ECO:0000256" key="1">
    <source>
        <dbReference type="ARBA" id="ARBA00005251"/>
    </source>
</evidence>
<evidence type="ECO:0000256" key="3">
    <source>
        <dbReference type="ARBA" id="ARBA00023274"/>
    </source>
</evidence>
<comment type="caution">
    <text evidence="7">The sequence shown here is derived from an EMBL/GenBank/DDBJ whole genome shotgun (WGS) entry which is preliminary data.</text>
</comment>
<dbReference type="GO" id="GO:0022627">
    <property type="term" value="C:cytosolic small ribosomal subunit"/>
    <property type="evidence" value="ECO:0007669"/>
    <property type="project" value="TreeGrafter"/>
</dbReference>
<reference evidence="7" key="1">
    <citation type="submission" date="2020-05" db="EMBL/GenBank/DDBJ databases">
        <title>Mycena genomes resolve the evolution of fungal bioluminescence.</title>
        <authorList>
            <person name="Tsai I.J."/>
        </authorList>
    </citation>
    <scope>NUCLEOTIDE SEQUENCE</scope>
    <source>
        <strain evidence="7">CCC161011</strain>
    </source>
</reference>
<feature type="compositionally biased region" description="Polar residues" evidence="5">
    <location>
        <begin position="417"/>
        <end position="431"/>
    </location>
</feature>
<feature type="compositionally biased region" description="Basic and acidic residues" evidence="5">
    <location>
        <begin position="699"/>
        <end position="708"/>
    </location>
</feature>
<dbReference type="PROSITE" id="PS00360">
    <property type="entry name" value="RIBOSOMAL_S9"/>
    <property type="match status" value="1"/>
</dbReference>
<dbReference type="GO" id="GO:0006412">
    <property type="term" value="P:translation"/>
    <property type="evidence" value="ECO:0007669"/>
    <property type="project" value="InterPro"/>
</dbReference>
<keyword evidence="3 4" id="KW-0687">Ribonucleoprotein</keyword>
<dbReference type="Pfam" id="PF00380">
    <property type="entry name" value="Ribosomal_S9"/>
    <property type="match status" value="1"/>
</dbReference>
<accession>A0A8H6XTL5</accession>
<sequence length="794" mass="86452">MASSVKAVQTFGKKKARRPQPPSHTPGRAVASSASTAPPINLVQPEILRLKIYEPILVVGEDEYAPVDIRVRVKGGGHTSQVYAIRQAIAKALVAYHAKYIDAAHAMSLKKTLVDYDRTLLIADPRRMEPKKFGGGGARARRQKSEPQLFVEDGRPIRVFVDPGSVLSRPKLIRTLKSQGASIESDPKAADFILVDSDATSGQLFVRDWGAEKTVLESTWVSKSLSAGRLLKQSDQWGGCLAVVNPSVGLEEIDQNPLPTPRPTPIEPASNTWPSNVPFPPSNGHPSRHSSQQPSGVNEPSFHNNIPPVPLQQAIFPNQMPQLPLQPGVQQQPFYPYGAPPMFEPNVYMAMLDIIRQGFLPPWGAGPPVGAGTPGAIPPGFVLPQGMNAMVNPMQNPQIYSQPPGLIPQAHEYSASPLISTPSLGRTSSMDTKGKGKASYDSRHASGSFPPAASSSASTEKVFTSKFGEPLTFYVAIDVNKRTDILQHIRRNGGQISTQTTADFAILSFRSKDFETLLETIMSSQGTAVKPAFVLDSVEQNRLSPRNSYANFKKSAPRSPAKTDVEKKRAVNLRAENARKAKKEAAVSAKKEAVASVKEEERASPGLSRPHLPSPSPPPEHTRVLFGGNKYHYPQEEDQYALRYCQVMFARDREMSYAAIGAKLHAKMPHHTANAWNTRVSQTLRNEVENIRKRARIAWRKEQHEKSRQSSSGGEPPAKRTKLSPGVNAGPSADAVPSADAGQQPVAVADDDVEQDLSDVAHYFANGGDMEPTEGDDQTAVWQKLTEEKVGLSL</sequence>
<feature type="compositionally biased region" description="Low complexity" evidence="5">
    <location>
        <begin position="445"/>
        <end position="455"/>
    </location>
</feature>
<feature type="region of interest" description="Disordered" evidence="5">
    <location>
        <begin position="698"/>
        <end position="755"/>
    </location>
</feature>
<proteinExistence type="inferred from homology"/>
<evidence type="ECO:0000256" key="4">
    <source>
        <dbReference type="RuleBase" id="RU003815"/>
    </source>
</evidence>
<feature type="compositionally biased region" description="Basic and acidic residues" evidence="5">
    <location>
        <begin position="576"/>
        <end position="603"/>
    </location>
</feature>
<dbReference type="InterPro" id="IPR020568">
    <property type="entry name" value="Ribosomal_Su5_D2-typ_SF"/>
</dbReference>
<dbReference type="AlphaFoldDB" id="A0A8H6XTL5"/>
<dbReference type="Pfam" id="PF16589">
    <property type="entry name" value="BRCT_2"/>
    <property type="match status" value="1"/>
</dbReference>
<dbReference type="Proteomes" id="UP000620124">
    <property type="component" value="Unassembled WGS sequence"/>
</dbReference>
<comment type="similarity">
    <text evidence="1 4">Belongs to the universal ribosomal protein uS9 family.</text>
</comment>
<dbReference type="InterPro" id="IPR001357">
    <property type="entry name" value="BRCT_dom"/>
</dbReference>
<keyword evidence="8" id="KW-1185">Reference proteome</keyword>
<feature type="domain" description="BRCT" evidence="6">
    <location>
        <begin position="465"/>
        <end position="549"/>
    </location>
</feature>
<feature type="region of interest" description="Disordered" evidence="5">
    <location>
        <begin position="9"/>
        <end position="35"/>
    </location>
</feature>
<protein>
    <submittedName>
        <fullName evidence="7">40S ribosomal protein S16</fullName>
    </submittedName>
</protein>
<feature type="region of interest" description="Disordered" evidence="5">
    <location>
        <begin position="253"/>
        <end position="308"/>
    </location>
</feature>
<organism evidence="7 8">
    <name type="scientific">Mycena venus</name>
    <dbReference type="NCBI Taxonomy" id="2733690"/>
    <lineage>
        <taxon>Eukaryota</taxon>
        <taxon>Fungi</taxon>
        <taxon>Dikarya</taxon>
        <taxon>Basidiomycota</taxon>
        <taxon>Agaricomycotina</taxon>
        <taxon>Agaricomycetes</taxon>
        <taxon>Agaricomycetidae</taxon>
        <taxon>Agaricales</taxon>
        <taxon>Marasmiineae</taxon>
        <taxon>Mycenaceae</taxon>
        <taxon>Mycena</taxon>
    </lineage>
</organism>
<dbReference type="InterPro" id="IPR036420">
    <property type="entry name" value="BRCT_dom_sf"/>
</dbReference>
<dbReference type="InterPro" id="IPR014721">
    <property type="entry name" value="Ribsml_uS5_D2-typ_fold_subgr"/>
</dbReference>
<dbReference type="GO" id="GO:0000462">
    <property type="term" value="P:maturation of SSU-rRNA from tricistronic rRNA transcript (SSU-rRNA, 5.8S rRNA, LSU-rRNA)"/>
    <property type="evidence" value="ECO:0007669"/>
    <property type="project" value="TreeGrafter"/>
</dbReference>
<dbReference type="EMBL" id="JACAZI010000012">
    <property type="protein sequence ID" value="KAF7347880.1"/>
    <property type="molecule type" value="Genomic_DNA"/>
</dbReference>
<evidence type="ECO:0000313" key="8">
    <source>
        <dbReference type="Proteomes" id="UP000620124"/>
    </source>
</evidence>
<feature type="region of interest" description="Disordered" evidence="5">
    <location>
        <begin position="417"/>
        <end position="455"/>
    </location>
</feature>
<feature type="region of interest" description="Disordered" evidence="5">
    <location>
        <begin position="546"/>
        <end position="626"/>
    </location>
</feature>
<dbReference type="InterPro" id="IPR000754">
    <property type="entry name" value="Ribosomal_uS9"/>
</dbReference>
<evidence type="ECO:0000259" key="6">
    <source>
        <dbReference type="Pfam" id="PF16589"/>
    </source>
</evidence>